<dbReference type="AlphaFoldDB" id="A0A1S3XKV7"/>
<evidence type="ECO:0000313" key="2">
    <source>
        <dbReference type="RefSeq" id="XP_016440297.1"/>
    </source>
</evidence>
<dbReference type="OrthoDB" id="1302464at2759"/>
<feature type="region of interest" description="Disordered" evidence="1">
    <location>
        <begin position="110"/>
        <end position="129"/>
    </location>
</feature>
<organism evidence="2">
    <name type="scientific">Nicotiana tabacum</name>
    <name type="common">Common tobacco</name>
    <dbReference type="NCBI Taxonomy" id="4097"/>
    <lineage>
        <taxon>Eukaryota</taxon>
        <taxon>Viridiplantae</taxon>
        <taxon>Streptophyta</taxon>
        <taxon>Embryophyta</taxon>
        <taxon>Tracheophyta</taxon>
        <taxon>Spermatophyta</taxon>
        <taxon>Magnoliopsida</taxon>
        <taxon>eudicotyledons</taxon>
        <taxon>Gunneridae</taxon>
        <taxon>Pentapetalae</taxon>
        <taxon>asterids</taxon>
        <taxon>lamiids</taxon>
        <taxon>Solanales</taxon>
        <taxon>Solanaceae</taxon>
        <taxon>Nicotianoideae</taxon>
        <taxon>Nicotianeae</taxon>
        <taxon>Nicotiana</taxon>
    </lineage>
</organism>
<accession>A0A1S3XKV7</accession>
<proteinExistence type="predicted"/>
<protein>
    <submittedName>
        <fullName evidence="2">Uncharacterized protein isoform X4</fullName>
    </submittedName>
</protein>
<gene>
    <name evidence="2" type="primary">LOC107766089</name>
</gene>
<dbReference type="RefSeq" id="XP_016440297.1">
    <property type="nucleotide sequence ID" value="XM_016584811.1"/>
</dbReference>
<sequence>MYSGQRNKRPYAEHTNSDKNVRRRDIYGQILPDKKEAMLLQRLTKELERQKWNSSIKSAIDPDEKLAATMMLILSQVLLIREKMPLIRFLYLKEDQHRVHLRDNKICSPMPQAKPVPSPKKGEGFTVYL</sequence>
<reference evidence="2" key="1">
    <citation type="submission" date="2025-08" db="UniProtKB">
        <authorList>
            <consortium name="RefSeq"/>
        </authorList>
    </citation>
    <scope>IDENTIFICATION</scope>
</reference>
<name>A0A1S3XKV7_TOBAC</name>
<evidence type="ECO:0000256" key="1">
    <source>
        <dbReference type="SAM" id="MobiDB-lite"/>
    </source>
</evidence>